<evidence type="ECO:0000313" key="1">
    <source>
        <dbReference type="EMBL" id="VIO62973.1"/>
    </source>
</evidence>
<gene>
    <name evidence="1" type="ORF">FUG_LOCUS509907</name>
</gene>
<proteinExistence type="predicted"/>
<reference evidence="1" key="1">
    <citation type="submission" date="2019-04" db="EMBL/GenBank/DDBJ databases">
        <authorList>
            <person name="Melise S."/>
            <person name="Noan J."/>
            <person name="Okalmin O."/>
        </authorList>
    </citation>
    <scope>NUCLEOTIDE SEQUENCE</scope>
    <source>
        <strain evidence="1">FN9</strain>
    </source>
</reference>
<name>A0A4E9EJF5_GIBZA</name>
<dbReference type="AlphaFoldDB" id="A0A4E9EJF5"/>
<dbReference type="EMBL" id="CAAKMV010000170">
    <property type="protein sequence ID" value="VIO62973.1"/>
    <property type="molecule type" value="Genomic_DNA"/>
</dbReference>
<organism evidence="1">
    <name type="scientific">Gibberella zeae</name>
    <name type="common">Wheat head blight fungus</name>
    <name type="synonym">Fusarium graminearum</name>
    <dbReference type="NCBI Taxonomy" id="5518"/>
    <lineage>
        <taxon>Eukaryota</taxon>
        <taxon>Fungi</taxon>
        <taxon>Dikarya</taxon>
        <taxon>Ascomycota</taxon>
        <taxon>Pezizomycotina</taxon>
        <taxon>Sordariomycetes</taxon>
        <taxon>Hypocreomycetidae</taxon>
        <taxon>Hypocreales</taxon>
        <taxon>Nectriaceae</taxon>
        <taxon>Fusarium</taxon>
    </lineage>
</organism>
<accession>A0A4E9EJF5</accession>
<sequence>MNAAVILNTEVKVNVLQSFAFRKGGEFTGLDDVSEKQGILIAGQGMDHDLQPPLSGRIGTVFPTL</sequence>
<protein>
    <submittedName>
        <fullName evidence="1">Uncharacterized protein</fullName>
    </submittedName>
</protein>